<dbReference type="Gene3D" id="3.80.10.10">
    <property type="entry name" value="Ribonuclease Inhibitor"/>
    <property type="match status" value="1"/>
</dbReference>
<dbReference type="EMBL" id="MCFF01000004">
    <property type="protein sequence ID" value="ORZ27331.1"/>
    <property type="molecule type" value="Genomic_DNA"/>
</dbReference>
<dbReference type="InterPro" id="IPR032675">
    <property type="entry name" value="LRR_dom_sf"/>
</dbReference>
<evidence type="ECO:0008006" key="3">
    <source>
        <dbReference type="Google" id="ProtNLM"/>
    </source>
</evidence>
<name>A0A1Y2H006_9FUNG</name>
<dbReference type="Proteomes" id="UP000193648">
    <property type="component" value="Unassembled WGS sequence"/>
</dbReference>
<dbReference type="RefSeq" id="XP_021885058.1">
    <property type="nucleotide sequence ID" value="XM_022022939.1"/>
</dbReference>
<dbReference type="InterPro" id="IPR018247">
    <property type="entry name" value="EF_Hand_1_Ca_BS"/>
</dbReference>
<comment type="caution">
    <text evidence="1">The sequence shown here is derived from an EMBL/GenBank/DDBJ whole genome shotgun (WGS) entry which is preliminary data.</text>
</comment>
<dbReference type="PROSITE" id="PS00018">
    <property type="entry name" value="EF_HAND_1"/>
    <property type="match status" value="1"/>
</dbReference>
<dbReference type="GeneID" id="33564783"/>
<gene>
    <name evidence="1" type="ORF">BCR41DRAFT_346663</name>
</gene>
<reference evidence="1 2" key="1">
    <citation type="submission" date="2016-07" db="EMBL/GenBank/DDBJ databases">
        <title>Pervasive Adenine N6-methylation of Active Genes in Fungi.</title>
        <authorList>
            <consortium name="DOE Joint Genome Institute"/>
            <person name="Mondo S.J."/>
            <person name="Dannebaum R.O."/>
            <person name="Kuo R.C."/>
            <person name="Labutti K."/>
            <person name="Haridas S."/>
            <person name="Kuo A."/>
            <person name="Salamov A."/>
            <person name="Ahrendt S.R."/>
            <person name="Lipzen A."/>
            <person name="Sullivan W."/>
            <person name="Andreopoulos W.B."/>
            <person name="Clum A."/>
            <person name="Lindquist E."/>
            <person name="Daum C."/>
            <person name="Ramamoorthy G.K."/>
            <person name="Gryganskyi A."/>
            <person name="Culley D."/>
            <person name="Magnuson J.K."/>
            <person name="James T.Y."/>
            <person name="O'Malley M.A."/>
            <person name="Stajich J.E."/>
            <person name="Spatafora J.W."/>
            <person name="Visel A."/>
            <person name="Grigoriev I.V."/>
        </authorList>
    </citation>
    <scope>NUCLEOTIDE SEQUENCE [LARGE SCALE GENOMIC DNA]</scope>
    <source>
        <strain evidence="1 2">NRRL 3116</strain>
    </source>
</reference>
<dbReference type="OrthoDB" id="2370841at2759"/>
<proteinExistence type="predicted"/>
<organism evidence="1 2">
    <name type="scientific">Lobosporangium transversale</name>
    <dbReference type="NCBI Taxonomy" id="64571"/>
    <lineage>
        <taxon>Eukaryota</taxon>
        <taxon>Fungi</taxon>
        <taxon>Fungi incertae sedis</taxon>
        <taxon>Mucoromycota</taxon>
        <taxon>Mortierellomycotina</taxon>
        <taxon>Mortierellomycetes</taxon>
        <taxon>Mortierellales</taxon>
        <taxon>Mortierellaceae</taxon>
        <taxon>Lobosporangium</taxon>
    </lineage>
</organism>
<evidence type="ECO:0000313" key="1">
    <source>
        <dbReference type="EMBL" id="ORZ27331.1"/>
    </source>
</evidence>
<dbReference type="SUPFAM" id="SSF52047">
    <property type="entry name" value="RNI-like"/>
    <property type="match status" value="1"/>
</dbReference>
<keyword evidence="2" id="KW-1185">Reference proteome</keyword>
<protein>
    <recommendedName>
        <fullName evidence="3">F-box domain-containing protein</fullName>
    </recommendedName>
</protein>
<evidence type="ECO:0000313" key="2">
    <source>
        <dbReference type="Proteomes" id="UP000193648"/>
    </source>
</evidence>
<dbReference type="AlphaFoldDB" id="A0A1Y2H006"/>
<accession>A0A1Y2H006</accession>
<sequence length="610" mass="69871">MALHPFDIPHILENVSQYLSSHELVQCVLVCKDWSQYFTSFLWQEVDAWQISTEVQLTALHRHQVHVHTLNGFPHVKGISAETFHQSWPFPNLRKVVYRPRKASHFRPSMTLVLQCLSHLESVETLELGELFKINNSSGSKKDTKKSVFAAISDSKNILKERAEVCNELFNLLTKSLPKLKNFSLLRTEFYPEFIPRILEACWDCPNVSFEFIRTRLDMTPFQAEATMRVIEDMPPANIERLHLSCGKMTGFFGMFPFLEILRACPDLEELKITGKTQSYDLRSLRELFKEKHFARLKHLHLDTYDWVDSHEPFLIDLFKFSGQCSSCRSSSSNNDHILSRDNDENYDSCGETKDCENCGGGLESLTALTRVASTRALVEYHSATLTKLKLEDCSIEVLSIVLNGLPNLKALEAYVYLGKDAEEQVDELIVDSVESSPSWAWCGLKTLTLQISSSGIKFPKHLPSNIDSWTELLEAESRLKLLFSILGKLEQVEKLFLRPDQDEDKSVDLAEIFLLRRGLLQRLKSLKQLEELRFGDASSLDLGECEARWFAENWPSLKAITQDYFDEAGIAFKEKMAILRPRVIVSSWFDSKAKGNTKVKRERKKAPAM</sequence>
<dbReference type="InParanoid" id="A0A1Y2H006"/>